<dbReference type="Gene3D" id="3.10.450.50">
    <property type="match status" value="1"/>
</dbReference>
<dbReference type="Proteomes" id="UP000030008">
    <property type="component" value="Unassembled WGS sequence"/>
</dbReference>
<dbReference type="InterPro" id="IPR032710">
    <property type="entry name" value="NTF2-like_dom_sf"/>
</dbReference>
<accession>A0A099I412</accession>
<evidence type="ECO:0000259" key="1">
    <source>
        <dbReference type="Pfam" id="PF12680"/>
    </source>
</evidence>
<protein>
    <recommendedName>
        <fullName evidence="1">SnoaL-like domain-containing protein</fullName>
    </recommendedName>
</protein>
<dbReference type="InterPro" id="IPR037401">
    <property type="entry name" value="SnoaL-like"/>
</dbReference>
<dbReference type="EMBL" id="JQIF01000104">
    <property type="protein sequence ID" value="KGJ51633.1"/>
    <property type="molecule type" value="Genomic_DNA"/>
</dbReference>
<dbReference type="Pfam" id="PF12680">
    <property type="entry name" value="SnoaL_2"/>
    <property type="match status" value="1"/>
</dbReference>
<reference evidence="2 3" key="1">
    <citation type="submission" date="2014-08" db="EMBL/GenBank/DDBJ databases">
        <title>Clostridium innocuum, an unnegligible vancomycin-resistant pathogen causing extra-intestinal infections.</title>
        <authorList>
            <person name="Feng Y."/>
            <person name="Chiu C.-H."/>
        </authorList>
    </citation>
    <scope>NUCLEOTIDE SEQUENCE [LARGE SCALE GENOMIC DNA]</scope>
    <source>
        <strain evidence="2 3">AN88</strain>
    </source>
</reference>
<evidence type="ECO:0000313" key="2">
    <source>
        <dbReference type="EMBL" id="KGJ51633.1"/>
    </source>
</evidence>
<dbReference type="SUPFAM" id="SSF54427">
    <property type="entry name" value="NTF2-like"/>
    <property type="match status" value="1"/>
</dbReference>
<sequence>MQSIVHAYWNAIHELRFQDVSELFCDTAEITWPNTEEVFTLDEFIAVNEAYPGEWEEEVLKCYETGDMIISETMVKGQEVSFLAIGFFTMQGGKITALREYWTAVEAVPEWRKELLKSR</sequence>
<gene>
    <name evidence="2" type="ORF">CIAN88_19245</name>
</gene>
<proteinExistence type="predicted"/>
<comment type="caution">
    <text evidence="2">The sequence shown here is derived from an EMBL/GenBank/DDBJ whole genome shotgun (WGS) entry which is preliminary data.</text>
</comment>
<evidence type="ECO:0000313" key="3">
    <source>
        <dbReference type="Proteomes" id="UP000030008"/>
    </source>
</evidence>
<feature type="domain" description="SnoaL-like" evidence="1">
    <location>
        <begin position="5"/>
        <end position="97"/>
    </location>
</feature>
<name>A0A099I412_CLOIN</name>
<dbReference type="RefSeq" id="WP_044907501.1">
    <property type="nucleotide sequence ID" value="NZ_JQIF01000104.1"/>
</dbReference>
<dbReference type="AlphaFoldDB" id="A0A099I412"/>
<organism evidence="2 3">
    <name type="scientific">Clostridium innocuum</name>
    <dbReference type="NCBI Taxonomy" id="1522"/>
    <lineage>
        <taxon>Bacteria</taxon>
        <taxon>Bacillati</taxon>
        <taxon>Bacillota</taxon>
        <taxon>Clostridia</taxon>
        <taxon>Eubacteriales</taxon>
        <taxon>Clostridiaceae</taxon>
        <taxon>Clostridium</taxon>
    </lineage>
</organism>